<proteinExistence type="predicted"/>
<gene>
    <name evidence="2" type="ORF">BC938DRAFT_473285</name>
</gene>
<dbReference type="EMBL" id="RBNJ01015366">
    <property type="protein sequence ID" value="RUS24642.1"/>
    <property type="molecule type" value="Genomic_DNA"/>
</dbReference>
<feature type="region of interest" description="Disordered" evidence="1">
    <location>
        <begin position="1"/>
        <end position="36"/>
    </location>
</feature>
<protein>
    <submittedName>
        <fullName evidence="2">Uncharacterized protein</fullName>
    </submittedName>
</protein>
<organism evidence="2 3">
    <name type="scientific">Jimgerdemannia flammicorona</name>
    <dbReference type="NCBI Taxonomy" id="994334"/>
    <lineage>
        <taxon>Eukaryota</taxon>
        <taxon>Fungi</taxon>
        <taxon>Fungi incertae sedis</taxon>
        <taxon>Mucoromycota</taxon>
        <taxon>Mucoromycotina</taxon>
        <taxon>Endogonomycetes</taxon>
        <taxon>Endogonales</taxon>
        <taxon>Endogonaceae</taxon>
        <taxon>Jimgerdemannia</taxon>
    </lineage>
</organism>
<feature type="compositionally biased region" description="Polar residues" evidence="1">
    <location>
        <begin position="1"/>
        <end position="12"/>
    </location>
</feature>
<feature type="compositionally biased region" description="Pro residues" evidence="1">
    <location>
        <begin position="212"/>
        <end position="221"/>
    </location>
</feature>
<keyword evidence="3" id="KW-1185">Reference proteome</keyword>
<feature type="non-terminal residue" evidence="2">
    <location>
        <position position="356"/>
    </location>
</feature>
<feature type="compositionally biased region" description="Low complexity" evidence="1">
    <location>
        <begin position="123"/>
        <end position="148"/>
    </location>
</feature>
<feature type="region of interest" description="Disordered" evidence="1">
    <location>
        <begin position="123"/>
        <end position="356"/>
    </location>
</feature>
<accession>A0A433Q4I4</accession>
<evidence type="ECO:0000256" key="1">
    <source>
        <dbReference type="SAM" id="MobiDB-lite"/>
    </source>
</evidence>
<dbReference type="AlphaFoldDB" id="A0A433Q4I4"/>
<comment type="caution">
    <text evidence="2">The sequence shown here is derived from an EMBL/GenBank/DDBJ whole genome shotgun (WGS) entry which is preliminary data.</text>
</comment>
<evidence type="ECO:0000313" key="2">
    <source>
        <dbReference type="EMBL" id="RUS24642.1"/>
    </source>
</evidence>
<feature type="compositionally biased region" description="Low complexity" evidence="1">
    <location>
        <begin position="222"/>
        <end position="238"/>
    </location>
</feature>
<sequence>MNSSTTLRSSASEHLPPPPPPNLDDTVRQTSDSPTLANQDYHPCVEDILNDEQLLDFFRSIKRLLQKKPSTDLLAKIIFCFWYTLRGHVVQFNKQANEDRIVFREHSGACFTVHLASVITTISAPHSSSSSPPNKHAFSSSHTSGSSGLPTAHLSSMGAPSGQRIAPKYTSHDFPRQSLSVPYLTTPTTPYSISESRTPPPLLPSGKTRNTPSPPLQPPSIGPSTTSSSSSSTTTTPTFIHMTPQFPFTDHHRAADAQSSPSSSTHFSHAKPPTLPQPTPTYPSILRTQSYHHRPPRHPTVTSMIHSPDDEDDSFAARNRNVVKREAEDENAATANGGQLTNGGGARKRKRRSAEQ</sequence>
<feature type="compositionally biased region" description="Polar residues" evidence="1">
    <location>
        <begin position="177"/>
        <end position="197"/>
    </location>
</feature>
<name>A0A433Q4I4_9FUNG</name>
<evidence type="ECO:0000313" key="3">
    <source>
        <dbReference type="Proteomes" id="UP000274822"/>
    </source>
</evidence>
<dbReference type="Proteomes" id="UP000274822">
    <property type="component" value="Unassembled WGS sequence"/>
</dbReference>
<reference evidence="2 3" key="1">
    <citation type="journal article" date="2018" name="New Phytol.">
        <title>Phylogenomics of Endogonaceae and evolution of mycorrhizas within Mucoromycota.</title>
        <authorList>
            <person name="Chang Y."/>
            <person name="Desiro A."/>
            <person name="Na H."/>
            <person name="Sandor L."/>
            <person name="Lipzen A."/>
            <person name="Clum A."/>
            <person name="Barry K."/>
            <person name="Grigoriev I.V."/>
            <person name="Martin F.M."/>
            <person name="Stajich J.E."/>
            <person name="Smith M.E."/>
            <person name="Bonito G."/>
            <person name="Spatafora J.W."/>
        </authorList>
    </citation>
    <scope>NUCLEOTIDE SEQUENCE [LARGE SCALE GENOMIC DNA]</scope>
    <source>
        <strain evidence="2 3">AD002</strain>
    </source>
</reference>
<feature type="compositionally biased region" description="Basic residues" evidence="1">
    <location>
        <begin position="346"/>
        <end position="356"/>
    </location>
</feature>